<dbReference type="AlphaFoldDB" id="C0VYV2"/>
<dbReference type="OrthoDB" id="5149322at2"/>
<dbReference type="STRING" id="525245.HMPREF0044_0342"/>
<evidence type="ECO:0000313" key="1">
    <source>
        <dbReference type="EMBL" id="EEH64605.1"/>
    </source>
</evidence>
<proteinExistence type="predicted"/>
<organism evidence="1 2">
    <name type="scientific">Gleimia coleocanis DSM 15436</name>
    <dbReference type="NCBI Taxonomy" id="525245"/>
    <lineage>
        <taxon>Bacteria</taxon>
        <taxon>Bacillati</taxon>
        <taxon>Actinomycetota</taxon>
        <taxon>Actinomycetes</taxon>
        <taxon>Actinomycetales</taxon>
        <taxon>Actinomycetaceae</taxon>
        <taxon>Gleimia</taxon>
    </lineage>
</organism>
<comment type="caution">
    <text evidence="1">The sequence shown here is derived from an EMBL/GenBank/DDBJ whole genome shotgun (WGS) entry which is preliminary data.</text>
</comment>
<sequence>MPLFELDGGVLIPAQFGRTVAAGIDQDILGSVRDQVLEIIGRPLFPIVWEDSVNQPRLTALDPSGQVVSVEVLSLLDSATIIECLSRLAETANMGWNELATAYPGGVQSFRFGWAEFRNMMPPSPAPGPRLILVVAQIADAVRPVLDVLATSGVEVHELALREMSNGRRFVEVQAVGPRLYGHNPNLLLQGTGQLNLPGTEVLAEESVEIPEGVAESVPAPLVEPALVEAPKRVEKPVFAQPSVAGVAMVERSSLPKRSSRRLRRSTVLSHTAEVVKPEFLREPTPAAAVPPVVTQESSTSGVQAETLGEDATGLYAIAQIVGSEIELVWKLTERERYFAKLKPEGVIVIDSFTTDDPHWAVRSVGAISDFDGWEVWRLGSDSGPTLREALAEINREIVAASKSQYRGKRARKA</sequence>
<evidence type="ECO:0008006" key="3">
    <source>
        <dbReference type="Google" id="ProtNLM"/>
    </source>
</evidence>
<dbReference type="Proteomes" id="UP000010301">
    <property type="component" value="Unassembled WGS sequence"/>
</dbReference>
<name>C0VYV2_9ACTO</name>
<dbReference type="EMBL" id="ACFG01000004">
    <property type="protein sequence ID" value="EEH64605.1"/>
    <property type="molecule type" value="Genomic_DNA"/>
</dbReference>
<reference evidence="1 2" key="1">
    <citation type="submission" date="2009-01" db="EMBL/GenBank/DDBJ databases">
        <authorList>
            <person name="Qin X."/>
            <person name="Bachman B."/>
            <person name="Battles P."/>
            <person name="Bell A."/>
            <person name="Bess C."/>
            <person name="Bickham C."/>
            <person name="Chaboub L."/>
            <person name="Chen D."/>
            <person name="Coyle M."/>
            <person name="Deiros D.R."/>
            <person name="Dinh H."/>
            <person name="Forbes L."/>
            <person name="Fowler G."/>
            <person name="Francisco L."/>
            <person name="Fu Q."/>
            <person name="Gubbala S."/>
            <person name="Hale W."/>
            <person name="Han Y."/>
            <person name="Hemphill L."/>
            <person name="Highlander S.K."/>
            <person name="Hirani K."/>
            <person name="Hogues M."/>
            <person name="Jackson L."/>
            <person name="Jakkamsetti A."/>
            <person name="Javaid M."/>
            <person name="Jiang H."/>
            <person name="Korchina V."/>
            <person name="Kovar C."/>
            <person name="Lara F."/>
            <person name="Lee S."/>
            <person name="Mata R."/>
            <person name="Mathew T."/>
            <person name="Moen C."/>
            <person name="Morales K."/>
            <person name="Munidasa M."/>
            <person name="Nazareth L."/>
            <person name="Ngo R."/>
            <person name="Nguyen L."/>
            <person name="Okwuonu G."/>
            <person name="Ongeri F."/>
            <person name="Patil S."/>
            <person name="Petrosino J."/>
            <person name="Pham C."/>
            <person name="Pham P."/>
            <person name="Pu L.-L."/>
            <person name="Puazo M."/>
            <person name="Raj R."/>
            <person name="Reid J."/>
            <person name="Rouhana J."/>
            <person name="Saada N."/>
            <person name="Shang Y."/>
            <person name="Simmons D."/>
            <person name="Thornton R."/>
            <person name="Warren J."/>
            <person name="Weissenberger G."/>
            <person name="Zhang J."/>
            <person name="Zhang L."/>
            <person name="Zhou C."/>
            <person name="Zhu D."/>
            <person name="Muzny D."/>
            <person name="Worley K."/>
            <person name="Gibbs R."/>
        </authorList>
    </citation>
    <scope>NUCLEOTIDE SEQUENCE [LARGE SCALE GENOMIC DNA]</scope>
    <source>
        <strain evidence="1 2">DSM 15436</strain>
    </source>
</reference>
<dbReference type="eggNOG" id="ENOG50334FC">
    <property type="taxonomic scope" value="Bacteria"/>
</dbReference>
<keyword evidence="2" id="KW-1185">Reference proteome</keyword>
<dbReference type="RefSeq" id="WP_006547339.1">
    <property type="nucleotide sequence ID" value="NZ_DS999545.1"/>
</dbReference>
<accession>C0VYV2</accession>
<protein>
    <recommendedName>
        <fullName evidence="3">RAMA domain-containing protein</fullName>
    </recommendedName>
</protein>
<dbReference type="HOGENOM" id="CLU_029100_0_0_11"/>
<evidence type="ECO:0000313" key="2">
    <source>
        <dbReference type="Proteomes" id="UP000010301"/>
    </source>
</evidence>
<gene>
    <name evidence="1" type="ORF">HMPREF0044_0342</name>
</gene>